<sequence length="140" mass="15204">MAHDVTDGVIYEALLRELETVIAVSRQRARSSPATRTSHRGLIARKDEGQLHYHRRHSPTFVSAPGEGAYGRKQVATSDEAAGSTSTSGGGSVRFHWDEGSKCVIRLESQLDMLSPMLKLLSSLEAVAQVFDQAVVTPVD</sequence>
<feature type="region of interest" description="Disordered" evidence="1">
    <location>
        <begin position="62"/>
        <end position="93"/>
    </location>
</feature>
<evidence type="ECO:0000313" key="2">
    <source>
        <dbReference type="EMBL" id="KAG7375198.1"/>
    </source>
</evidence>
<dbReference type="Proteomes" id="UP000694044">
    <property type="component" value="Unassembled WGS sequence"/>
</dbReference>
<evidence type="ECO:0000256" key="1">
    <source>
        <dbReference type="SAM" id="MobiDB-lite"/>
    </source>
</evidence>
<dbReference type="AlphaFoldDB" id="A0A8T1V582"/>
<dbReference type="EMBL" id="JAGDFM010001485">
    <property type="protein sequence ID" value="KAG7375198.1"/>
    <property type="molecule type" value="Genomic_DNA"/>
</dbReference>
<proteinExistence type="predicted"/>
<evidence type="ECO:0000313" key="3">
    <source>
        <dbReference type="Proteomes" id="UP000694044"/>
    </source>
</evidence>
<gene>
    <name evidence="2" type="ORF">PHYPSEUDO_002633</name>
</gene>
<accession>A0A8T1V582</accession>
<comment type="caution">
    <text evidence="2">The sequence shown here is derived from an EMBL/GenBank/DDBJ whole genome shotgun (WGS) entry which is preliminary data.</text>
</comment>
<reference evidence="2" key="1">
    <citation type="submission" date="2021-02" db="EMBL/GenBank/DDBJ databases">
        <authorList>
            <person name="Palmer J.M."/>
        </authorList>
    </citation>
    <scope>NUCLEOTIDE SEQUENCE</scope>
    <source>
        <strain evidence="2">SCRP734</strain>
    </source>
</reference>
<keyword evidence="3" id="KW-1185">Reference proteome</keyword>
<organism evidence="2 3">
    <name type="scientific">Phytophthora pseudosyringae</name>
    <dbReference type="NCBI Taxonomy" id="221518"/>
    <lineage>
        <taxon>Eukaryota</taxon>
        <taxon>Sar</taxon>
        <taxon>Stramenopiles</taxon>
        <taxon>Oomycota</taxon>
        <taxon>Peronosporomycetes</taxon>
        <taxon>Peronosporales</taxon>
        <taxon>Peronosporaceae</taxon>
        <taxon>Phytophthora</taxon>
    </lineage>
</organism>
<protein>
    <submittedName>
        <fullName evidence="2">Uncharacterized protein</fullName>
    </submittedName>
</protein>
<name>A0A8T1V582_9STRA</name>